<sequence>MSELPPDQLTDLPRLPPSARARPRLLERLDRWLPLTVLHAPGGAGKTTLAAQWTAAARGRGESVAWYDAASGGVDPAALASLTSALVGSGRRAALVVDRADALGPGGLRTLVERVRGSSSLHLVVALRAGHASVLRLRTEVESQVLTGADLALDADELLQLVDVPAPQDLLAWTDGHVGTVVSGLPLPGAGGGWSRERARAALGVRLDEVGSGLGLEVLATVAGSAVPSATLAPLLAQLDGDPLADLEQVGSVEVADDGLLVRTAPALREVLRRRVGLDAWGADLVGAVLRLRWWELLRDDPALLADLLTTLADDPVEAGPLATQLRVEGLVGPAVEPAPGTSRPDLAACTVRVLACRRRGDLPGARDAVRRGEALTTAGRPEAAVVRRFALEAGLACFEAGDVESARRWWLRAHAALAGETEAAALLALAAALEADHQALASWSGWAGHDESDAHRLARAIGALDRLELAEAGRELAAVARTGLAGDLWYLVAAVGAELALMTPARSEALHVLRQQRAEHALRAPVGSMARCTLDTAELDLLLATGRATEAATVLEWMTDSAATRLVRGRLALMAGDLEVAGAELAAVAHPPTSPRRLRMEALLLTAETHRRADRTAAARTAGDELTLRAPWPRLLELVPGGPVHPASVEVVQLTSREREILEMLRGPLPRDSIAAALFVSTNTVKTQLQALYRKLGATTREEAVSRAYALGLLD</sequence>
<dbReference type="SUPFAM" id="SSF46894">
    <property type="entry name" value="C-terminal effector domain of the bipartite response regulators"/>
    <property type="match status" value="1"/>
</dbReference>
<dbReference type="EMBL" id="FMZM01000011">
    <property type="protein sequence ID" value="SDD80181.1"/>
    <property type="molecule type" value="Genomic_DNA"/>
</dbReference>
<dbReference type="Gene3D" id="1.10.10.10">
    <property type="entry name" value="Winged helix-like DNA-binding domain superfamily/Winged helix DNA-binding domain"/>
    <property type="match status" value="1"/>
</dbReference>
<dbReference type="Proteomes" id="UP000199034">
    <property type="component" value="Unassembled WGS sequence"/>
</dbReference>
<dbReference type="SMART" id="SM00421">
    <property type="entry name" value="HTH_LUXR"/>
    <property type="match status" value="1"/>
</dbReference>
<gene>
    <name evidence="1" type="ORF">SAMN05421872_11131</name>
</gene>
<dbReference type="Gene3D" id="3.40.50.300">
    <property type="entry name" value="P-loop containing nucleotide triphosphate hydrolases"/>
    <property type="match status" value="1"/>
</dbReference>
<dbReference type="InterPro" id="IPR016032">
    <property type="entry name" value="Sig_transdc_resp-reg_C-effctor"/>
</dbReference>
<keyword evidence="2" id="KW-1185">Reference proteome</keyword>
<evidence type="ECO:0000313" key="2">
    <source>
        <dbReference type="Proteomes" id="UP000199034"/>
    </source>
</evidence>
<accession>A0A1G6XQD2</accession>
<dbReference type="RefSeq" id="WP_090859714.1">
    <property type="nucleotide sequence ID" value="NZ_FMZM01000011.1"/>
</dbReference>
<dbReference type="PROSITE" id="PS50043">
    <property type="entry name" value="HTH_LUXR_2"/>
    <property type="match status" value="1"/>
</dbReference>
<organism evidence="1 2">
    <name type="scientific">Nocardioides lianchengensis</name>
    <dbReference type="NCBI Taxonomy" id="1045774"/>
    <lineage>
        <taxon>Bacteria</taxon>
        <taxon>Bacillati</taxon>
        <taxon>Actinomycetota</taxon>
        <taxon>Actinomycetes</taxon>
        <taxon>Propionibacteriales</taxon>
        <taxon>Nocardioidaceae</taxon>
        <taxon>Nocardioides</taxon>
    </lineage>
</organism>
<evidence type="ECO:0000313" key="1">
    <source>
        <dbReference type="EMBL" id="SDD80181.1"/>
    </source>
</evidence>
<proteinExistence type="predicted"/>
<dbReference type="Pfam" id="PF00196">
    <property type="entry name" value="GerE"/>
    <property type="match status" value="1"/>
</dbReference>
<dbReference type="GO" id="GO:0006355">
    <property type="term" value="P:regulation of DNA-templated transcription"/>
    <property type="evidence" value="ECO:0007669"/>
    <property type="project" value="InterPro"/>
</dbReference>
<dbReference type="InterPro" id="IPR000792">
    <property type="entry name" value="Tscrpt_reg_LuxR_C"/>
</dbReference>
<dbReference type="SUPFAM" id="SSF52540">
    <property type="entry name" value="P-loop containing nucleoside triphosphate hydrolases"/>
    <property type="match status" value="1"/>
</dbReference>
<dbReference type="CDD" id="cd06170">
    <property type="entry name" value="LuxR_C_like"/>
    <property type="match status" value="1"/>
</dbReference>
<dbReference type="GO" id="GO:0003677">
    <property type="term" value="F:DNA binding"/>
    <property type="evidence" value="ECO:0007669"/>
    <property type="project" value="InterPro"/>
</dbReference>
<reference evidence="1 2" key="1">
    <citation type="submission" date="2016-10" db="EMBL/GenBank/DDBJ databases">
        <authorList>
            <person name="de Groot N.N."/>
        </authorList>
    </citation>
    <scope>NUCLEOTIDE SEQUENCE [LARGE SCALE GENOMIC DNA]</scope>
    <source>
        <strain evidence="1 2">CGMCC 4.6858</strain>
    </source>
</reference>
<protein>
    <submittedName>
        <fullName evidence="1">LuxR family transcriptional regulator, maltose regulon positive regulatory protein</fullName>
    </submittedName>
</protein>
<name>A0A1G6XQD2_9ACTN</name>
<dbReference type="OrthoDB" id="134985at2"/>
<dbReference type="InterPro" id="IPR036388">
    <property type="entry name" value="WH-like_DNA-bd_sf"/>
</dbReference>
<dbReference type="InterPro" id="IPR027417">
    <property type="entry name" value="P-loop_NTPase"/>
</dbReference>
<dbReference type="AlphaFoldDB" id="A0A1G6XQD2"/>